<comment type="cofactor">
    <cofactor evidence="1">
        <name>FAD</name>
        <dbReference type="ChEBI" id="CHEBI:57692"/>
    </cofactor>
</comment>
<dbReference type="Proteomes" id="UP001168098">
    <property type="component" value="Unassembled WGS sequence"/>
</dbReference>
<sequence>MFVMNISSSVWWPYKFLFTFLYLSFWYCPQSPLQLSVSTLFLFFFTYSFLPHLNELNRSPQNQIPNYSQWDEPMMSKELKQVCIPGPLIIGAGPSGLAAAVCLKKRGVPSLILEKENCMASLWNLKTYDRLRLHLPKKFCELPYMKFPSEIPAYPTKQQFINYLEDYAKTFSIEPMFGQEVRWTKYDRGMRLWQVETKESKFLCRWLIVATGENAEPVVPEIAGISNFGGRLLHTSIYKNGADFKGSKVLVVGCGNSGMEVSLDLCNSGAQVSLVVRDKLHVLPREIFGMSTFALSMWLLKWFPVSLVDGLILLCSRMILGDTGQIGIKRPEFGPLHLKNATGKTPVLDVGAVAKIRSSEVKVVCGIRRFTAKGVEFVNGEVQEFDSVILATGYRSNVASWLKEGNFFSQKDGYPKNPFPNNWKGEDGAYSVGFTRRGLYGASIDAQRVAEDIARQWKSQTKHLHLD</sequence>
<dbReference type="PANTHER" id="PTHR43539">
    <property type="entry name" value="FLAVIN-BINDING MONOOXYGENASE-LIKE PROTEIN (AFU_ORTHOLOGUE AFUA_4G09220)"/>
    <property type="match status" value="1"/>
</dbReference>
<comment type="similarity">
    <text evidence="3">Belongs to the FMO family.</text>
</comment>
<dbReference type="PRINTS" id="PR00469">
    <property type="entry name" value="PNDRDTASEII"/>
</dbReference>
<dbReference type="InterPro" id="IPR050982">
    <property type="entry name" value="Auxin_biosynth/cation_transpt"/>
</dbReference>
<keyword evidence="9" id="KW-0073">Auxin biosynthesis</keyword>
<dbReference type="PRINTS" id="PR00368">
    <property type="entry name" value="FADPNR"/>
</dbReference>
<keyword evidence="7" id="KW-0560">Oxidoreductase</keyword>
<evidence type="ECO:0000256" key="3">
    <source>
        <dbReference type="ARBA" id="ARBA00009183"/>
    </source>
</evidence>
<keyword evidence="5" id="KW-0274">FAD</keyword>
<keyword evidence="4" id="KW-0285">Flavoprotein</keyword>
<evidence type="ECO:0000256" key="6">
    <source>
        <dbReference type="ARBA" id="ARBA00022857"/>
    </source>
</evidence>
<comment type="catalytic activity">
    <reaction evidence="11">
        <text>indole-3-pyruvate + NADPH + O2 + H(+) = (indol-3-yl)acetate + CO2 + NADP(+) + H2O</text>
        <dbReference type="Rhea" id="RHEA:34331"/>
        <dbReference type="ChEBI" id="CHEBI:15377"/>
        <dbReference type="ChEBI" id="CHEBI:15378"/>
        <dbReference type="ChEBI" id="CHEBI:15379"/>
        <dbReference type="ChEBI" id="CHEBI:16526"/>
        <dbReference type="ChEBI" id="CHEBI:17640"/>
        <dbReference type="ChEBI" id="CHEBI:30854"/>
        <dbReference type="ChEBI" id="CHEBI:57783"/>
        <dbReference type="ChEBI" id="CHEBI:58349"/>
        <dbReference type="EC" id="1.14.13.168"/>
    </reaction>
</comment>
<evidence type="ECO:0000256" key="2">
    <source>
        <dbReference type="ARBA" id="ARBA00004814"/>
    </source>
</evidence>
<gene>
    <name evidence="12" type="ORF">PVL29_004977</name>
</gene>
<dbReference type="InterPro" id="IPR036188">
    <property type="entry name" value="FAD/NAD-bd_sf"/>
</dbReference>
<organism evidence="12 13">
    <name type="scientific">Vitis rotundifolia</name>
    <name type="common">Muscadine grape</name>
    <dbReference type="NCBI Taxonomy" id="103349"/>
    <lineage>
        <taxon>Eukaryota</taxon>
        <taxon>Viridiplantae</taxon>
        <taxon>Streptophyta</taxon>
        <taxon>Embryophyta</taxon>
        <taxon>Tracheophyta</taxon>
        <taxon>Spermatophyta</taxon>
        <taxon>Magnoliopsida</taxon>
        <taxon>eudicotyledons</taxon>
        <taxon>Gunneridae</taxon>
        <taxon>Pentapetalae</taxon>
        <taxon>rosids</taxon>
        <taxon>Vitales</taxon>
        <taxon>Vitaceae</taxon>
        <taxon>Viteae</taxon>
        <taxon>Vitis</taxon>
    </lineage>
</organism>
<reference evidence="12 13" key="1">
    <citation type="journal article" date="2023" name="BMC Biotechnol.">
        <title>Vitis rotundifolia cv Carlos genome sequencing.</title>
        <authorList>
            <person name="Huff M."/>
            <person name="Hulse-Kemp A."/>
            <person name="Scheffler B."/>
            <person name="Youngblood R."/>
            <person name="Simpson S."/>
            <person name="Babiker E."/>
            <person name="Staton M."/>
        </authorList>
    </citation>
    <scope>NUCLEOTIDE SEQUENCE [LARGE SCALE GENOMIC DNA]</scope>
    <source>
        <tissue evidence="12">Leaf</tissue>
    </source>
</reference>
<evidence type="ECO:0000256" key="10">
    <source>
        <dbReference type="ARBA" id="ARBA00039148"/>
    </source>
</evidence>
<evidence type="ECO:0000256" key="5">
    <source>
        <dbReference type="ARBA" id="ARBA00022827"/>
    </source>
</evidence>
<evidence type="ECO:0000256" key="1">
    <source>
        <dbReference type="ARBA" id="ARBA00001974"/>
    </source>
</evidence>
<protein>
    <recommendedName>
        <fullName evidence="10">indole-3-pyruvate monooxygenase</fullName>
        <ecNumber evidence="10">1.14.13.168</ecNumber>
    </recommendedName>
</protein>
<keyword evidence="8" id="KW-0503">Monooxygenase</keyword>
<dbReference type="FunFam" id="3.50.50.60:FF:000100">
    <property type="entry name" value="Flavin-containing monooxygenase"/>
    <property type="match status" value="1"/>
</dbReference>
<proteinExistence type="inferred from homology"/>
<keyword evidence="13" id="KW-1185">Reference proteome</keyword>
<dbReference type="GO" id="GO:0009851">
    <property type="term" value="P:auxin biosynthetic process"/>
    <property type="evidence" value="ECO:0007669"/>
    <property type="project" value="UniProtKB-KW"/>
</dbReference>
<name>A0AA39A9D7_VITRO</name>
<dbReference type="Gene3D" id="3.50.50.60">
    <property type="entry name" value="FAD/NAD(P)-binding domain"/>
    <property type="match status" value="1"/>
</dbReference>
<dbReference type="SUPFAM" id="SSF51905">
    <property type="entry name" value="FAD/NAD(P)-binding domain"/>
    <property type="match status" value="2"/>
</dbReference>
<evidence type="ECO:0000256" key="7">
    <source>
        <dbReference type="ARBA" id="ARBA00023002"/>
    </source>
</evidence>
<accession>A0AA39A9D7</accession>
<dbReference type="Pfam" id="PF13738">
    <property type="entry name" value="Pyr_redox_3"/>
    <property type="match status" value="1"/>
</dbReference>
<evidence type="ECO:0000313" key="12">
    <source>
        <dbReference type="EMBL" id="KAJ9703428.1"/>
    </source>
</evidence>
<dbReference type="AlphaFoldDB" id="A0AA39A9D7"/>
<evidence type="ECO:0000313" key="13">
    <source>
        <dbReference type="Proteomes" id="UP001168098"/>
    </source>
</evidence>
<dbReference type="EMBL" id="JARBHA010000004">
    <property type="protein sequence ID" value="KAJ9703428.1"/>
    <property type="molecule type" value="Genomic_DNA"/>
</dbReference>
<comment type="pathway">
    <text evidence="2">Plant hormone metabolism; auxin biosynthesis.</text>
</comment>
<comment type="caution">
    <text evidence="12">The sequence shown here is derived from an EMBL/GenBank/DDBJ whole genome shotgun (WGS) entry which is preliminary data.</text>
</comment>
<evidence type="ECO:0000256" key="9">
    <source>
        <dbReference type="ARBA" id="ARBA00023070"/>
    </source>
</evidence>
<dbReference type="PANTHER" id="PTHR43539:SF56">
    <property type="entry name" value="EXPRESSED PROTEIN"/>
    <property type="match status" value="1"/>
</dbReference>
<evidence type="ECO:0000256" key="8">
    <source>
        <dbReference type="ARBA" id="ARBA00023033"/>
    </source>
</evidence>
<evidence type="ECO:0000256" key="11">
    <source>
        <dbReference type="ARBA" id="ARBA00047707"/>
    </source>
</evidence>
<dbReference type="GO" id="GO:0103075">
    <property type="term" value="F:indole-3-pyruvate monooxygenase activity"/>
    <property type="evidence" value="ECO:0007669"/>
    <property type="project" value="UniProtKB-EC"/>
</dbReference>
<dbReference type="GO" id="GO:0050660">
    <property type="term" value="F:flavin adenine dinucleotide binding"/>
    <property type="evidence" value="ECO:0007669"/>
    <property type="project" value="TreeGrafter"/>
</dbReference>
<keyword evidence="6" id="KW-0521">NADP</keyword>
<evidence type="ECO:0000256" key="4">
    <source>
        <dbReference type="ARBA" id="ARBA00022630"/>
    </source>
</evidence>
<dbReference type="EC" id="1.14.13.168" evidence="10"/>